<sequence length="359" mass="40774">MSVPATNYRKDRIIRRHRFAGFYYSAAYEYQWGGSPQIDNSLWGLPRRDGVVEEVATIWTTYPIPAQVVNLSLFGRRAVLPDTVVDGEWYGNVAHHPHFLADGSVKVISVQEFHLTGFFGVGLLSTCKQINAEAATYLYSYNTFSFDTTTASHLENAFDYEPHPSTDDVFDESRTTSTFIQADPFLYFLSQIGRKNASLLRSIRLSGEFKTKILRPGSGYINTMSFGYLLPLYTQIMARIGTNLARISLDGLQGPGLWDRELVGNSQTVHEVLDSIVYPLVEGLPGLQRLDLGYRRPEHTVGLPNNPLQVERDKVFWDKALYWVKFVEKRSFRIEIPFTNRFLQKIPNPNQDAGAGERD</sequence>
<evidence type="ECO:0000313" key="2">
    <source>
        <dbReference type="Proteomes" id="UP000184330"/>
    </source>
</evidence>
<accession>A0A1L7WRL7</accession>
<evidence type="ECO:0000313" key="1">
    <source>
        <dbReference type="EMBL" id="CZR55414.1"/>
    </source>
</evidence>
<organism evidence="1 2">
    <name type="scientific">Phialocephala subalpina</name>
    <dbReference type="NCBI Taxonomy" id="576137"/>
    <lineage>
        <taxon>Eukaryota</taxon>
        <taxon>Fungi</taxon>
        <taxon>Dikarya</taxon>
        <taxon>Ascomycota</taxon>
        <taxon>Pezizomycotina</taxon>
        <taxon>Leotiomycetes</taxon>
        <taxon>Helotiales</taxon>
        <taxon>Mollisiaceae</taxon>
        <taxon>Phialocephala</taxon>
        <taxon>Phialocephala fortinii species complex</taxon>
    </lineage>
</organism>
<keyword evidence="2" id="KW-1185">Reference proteome</keyword>
<dbReference type="EMBL" id="FJOG01000006">
    <property type="protein sequence ID" value="CZR55414.1"/>
    <property type="molecule type" value="Genomic_DNA"/>
</dbReference>
<reference evidence="1 2" key="1">
    <citation type="submission" date="2016-03" db="EMBL/GenBank/DDBJ databases">
        <authorList>
            <person name="Ploux O."/>
        </authorList>
    </citation>
    <scope>NUCLEOTIDE SEQUENCE [LARGE SCALE GENOMIC DNA]</scope>
    <source>
        <strain evidence="1 2">UAMH 11012</strain>
    </source>
</reference>
<dbReference type="AlphaFoldDB" id="A0A1L7WRL7"/>
<dbReference type="Proteomes" id="UP000184330">
    <property type="component" value="Unassembled WGS sequence"/>
</dbReference>
<gene>
    <name evidence="1" type="ORF">PAC_05301</name>
</gene>
<proteinExistence type="predicted"/>
<dbReference type="OrthoDB" id="3479894at2759"/>
<name>A0A1L7WRL7_9HELO</name>
<protein>
    <submittedName>
        <fullName evidence="1">Uncharacterized protein</fullName>
    </submittedName>
</protein>